<dbReference type="CDD" id="cd18793">
    <property type="entry name" value="SF2_C_SNF"/>
    <property type="match status" value="1"/>
</dbReference>
<dbReference type="InterPro" id="IPR038718">
    <property type="entry name" value="SNF2-like_sf"/>
</dbReference>
<keyword evidence="8" id="KW-1185">Reference proteome</keyword>
<dbReference type="Pfam" id="PF00176">
    <property type="entry name" value="SNF2-rel_dom"/>
    <property type="match status" value="1"/>
</dbReference>
<dbReference type="GO" id="GO:0004386">
    <property type="term" value="F:helicase activity"/>
    <property type="evidence" value="ECO:0007669"/>
    <property type="project" value="UniProtKB-KW"/>
</dbReference>
<proteinExistence type="predicted"/>
<dbReference type="SMART" id="SM00487">
    <property type="entry name" value="DEXDc"/>
    <property type="match status" value="1"/>
</dbReference>
<dbReference type="GO" id="GO:0005524">
    <property type="term" value="F:ATP binding"/>
    <property type="evidence" value="ECO:0007669"/>
    <property type="project" value="UniProtKB-KW"/>
</dbReference>
<dbReference type="Gene3D" id="3.40.50.300">
    <property type="entry name" value="P-loop containing nucleotide triphosphate hydrolases"/>
    <property type="match status" value="1"/>
</dbReference>
<evidence type="ECO:0000259" key="5">
    <source>
        <dbReference type="PROSITE" id="PS51192"/>
    </source>
</evidence>
<keyword evidence="2" id="KW-0378">Hydrolase</keyword>
<dbReference type="InterPro" id="IPR057342">
    <property type="entry name" value="DEXDc_RapA"/>
</dbReference>
<dbReference type="InterPro" id="IPR014001">
    <property type="entry name" value="Helicase_ATP-bd"/>
</dbReference>
<evidence type="ECO:0000313" key="7">
    <source>
        <dbReference type="EMBL" id="SES83281.1"/>
    </source>
</evidence>
<evidence type="ECO:0000259" key="6">
    <source>
        <dbReference type="PROSITE" id="PS51194"/>
    </source>
</evidence>
<dbReference type="Proteomes" id="UP000198618">
    <property type="component" value="Unassembled WGS sequence"/>
</dbReference>
<feature type="domain" description="Helicase C-terminal" evidence="6">
    <location>
        <begin position="353"/>
        <end position="508"/>
    </location>
</feature>
<protein>
    <submittedName>
        <fullName evidence="7">Helicase conserved C-terminal domain-containing protein</fullName>
    </submittedName>
</protein>
<dbReference type="RefSeq" id="WP_090867136.1">
    <property type="nucleotide sequence ID" value="NZ_FOHE01000002.1"/>
</dbReference>
<dbReference type="OrthoDB" id="9760715at2"/>
<name>A0A1H9ZNZ1_9BACI</name>
<dbReference type="AlphaFoldDB" id="A0A1H9ZNZ1"/>
<dbReference type="Pfam" id="PF00271">
    <property type="entry name" value="Helicase_C"/>
    <property type="match status" value="1"/>
</dbReference>
<dbReference type="Gene3D" id="3.40.50.10810">
    <property type="entry name" value="Tandem AAA-ATPase domain"/>
    <property type="match status" value="1"/>
</dbReference>
<organism evidence="7 8">
    <name type="scientific">Oceanobacillus limi</name>
    <dbReference type="NCBI Taxonomy" id="930131"/>
    <lineage>
        <taxon>Bacteria</taxon>
        <taxon>Bacillati</taxon>
        <taxon>Bacillota</taxon>
        <taxon>Bacilli</taxon>
        <taxon>Bacillales</taxon>
        <taxon>Bacillaceae</taxon>
        <taxon>Oceanobacillus</taxon>
    </lineage>
</organism>
<evidence type="ECO:0000256" key="2">
    <source>
        <dbReference type="ARBA" id="ARBA00022801"/>
    </source>
</evidence>
<dbReference type="InterPro" id="IPR001650">
    <property type="entry name" value="Helicase_C-like"/>
</dbReference>
<feature type="domain" description="Helicase ATP-binding" evidence="5">
    <location>
        <begin position="71"/>
        <end position="225"/>
    </location>
</feature>
<dbReference type="PROSITE" id="PS51192">
    <property type="entry name" value="HELICASE_ATP_BIND_1"/>
    <property type="match status" value="1"/>
</dbReference>
<keyword evidence="1" id="KW-0547">Nucleotide-binding</keyword>
<dbReference type="PROSITE" id="PS51194">
    <property type="entry name" value="HELICASE_CTER"/>
    <property type="match status" value="1"/>
</dbReference>
<keyword evidence="4" id="KW-0067">ATP-binding</keyword>
<dbReference type="STRING" id="930131.SAMN05216389_102381"/>
<evidence type="ECO:0000313" key="8">
    <source>
        <dbReference type="Proteomes" id="UP000198618"/>
    </source>
</evidence>
<sequence length="552" mass="64540">MNNITINHDSEFISGLQDTLNKEGPFSSWELFEMAYQAEQTTMTKEFYGLRALEFLPHMEFLPHQIDTAKQAIEHMNGRAILADEVGLGKTIEAGLILKEYMLRGLVKKALILVPASLVNQWVKELNEKFYIPAVAHRKNYNWEQYEVVVTSMDTAKRNNHREVIENIDYDFLLIDEAHKLKNHKTKNYEFVRSLKKKYCLLLTATPVQNKLIEIFNLVSILKPGHLGNYDSFVKQYGKDRKKINQDIYLKQLVQKVMVRNTRKDTSLNNAKRHIETIWVNFTEPEKEVYNQLDTSVQPFSTFSKITFLRELCSSREACYLSLQKLLNKENQELLEPIIEEIGQLPHHAKAEKVVELLKDIGDQKVIIFTEYRATQLYLQWYLQQHGITSVPFRGGFKRGKKDWMRQLFKDRAQVLIATEAGGEGINLQFCNYMINYDLPWNPMRLEQRIGRIHRYGQEKDVHIYNFAIQDTVEEHIMKLLYEKINLFEQVIGHLDDILSELQINDLESEIQSIYNESSSSGEAKIKLDNLSSIIHNTQNNLQEEQQQYGNI</sequence>
<dbReference type="InterPro" id="IPR000330">
    <property type="entry name" value="SNF2_N"/>
</dbReference>
<dbReference type="SMART" id="SM00490">
    <property type="entry name" value="HELICc"/>
    <property type="match status" value="1"/>
</dbReference>
<accession>A0A1H9ZNZ1</accession>
<evidence type="ECO:0000256" key="3">
    <source>
        <dbReference type="ARBA" id="ARBA00022806"/>
    </source>
</evidence>
<dbReference type="InterPro" id="IPR027417">
    <property type="entry name" value="P-loop_NTPase"/>
</dbReference>
<gene>
    <name evidence="7" type="ORF">SAMN05216389_102381</name>
</gene>
<evidence type="ECO:0000256" key="4">
    <source>
        <dbReference type="ARBA" id="ARBA00022840"/>
    </source>
</evidence>
<dbReference type="EMBL" id="FOHE01000002">
    <property type="protein sequence ID" value="SES83281.1"/>
    <property type="molecule type" value="Genomic_DNA"/>
</dbReference>
<dbReference type="GO" id="GO:0016787">
    <property type="term" value="F:hydrolase activity"/>
    <property type="evidence" value="ECO:0007669"/>
    <property type="project" value="UniProtKB-KW"/>
</dbReference>
<dbReference type="CDD" id="cd18011">
    <property type="entry name" value="DEXDc_RapA"/>
    <property type="match status" value="1"/>
</dbReference>
<dbReference type="SUPFAM" id="SSF52540">
    <property type="entry name" value="P-loop containing nucleoside triphosphate hydrolases"/>
    <property type="match status" value="2"/>
</dbReference>
<reference evidence="7 8" key="1">
    <citation type="submission" date="2016-10" db="EMBL/GenBank/DDBJ databases">
        <authorList>
            <person name="de Groot N.N."/>
        </authorList>
    </citation>
    <scope>NUCLEOTIDE SEQUENCE [LARGE SCALE GENOMIC DNA]</scope>
    <source>
        <strain evidence="7 8">IBRC-M 10780</strain>
    </source>
</reference>
<dbReference type="PANTHER" id="PTHR10799">
    <property type="entry name" value="SNF2/RAD54 HELICASE FAMILY"/>
    <property type="match status" value="1"/>
</dbReference>
<keyword evidence="3 7" id="KW-0347">Helicase</keyword>
<dbReference type="InterPro" id="IPR049730">
    <property type="entry name" value="SNF2/RAD54-like_C"/>
</dbReference>
<evidence type="ECO:0000256" key="1">
    <source>
        <dbReference type="ARBA" id="ARBA00022741"/>
    </source>
</evidence>